<protein>
    <recommendedName>
        <fullName evidence="2">MCM domain-containing protein</fullName>
    </recommendedName>
</protein>
<dbReference type="SUPFAM" id="SSF52540">
    <property type="entry name" value="P-loop containing nucleoside triphosphate hydrolases"/>
    <property type="match status" value="1"/>
</dbReference>
<gene>
    <name evidence="1" type="ORF">LCGC14_0704570</name>
</gene>
<dbReference type="EMBL" id="LAZR01001520">
    <property type="protein sequence ID" value="KKN43305.1"/>
    <property type="molecule type" value="Genomic_DNA"/>
</dbReference>
<dbReference type="InterPro" id="IPR027417">
    <property type="entry name" value="P-loop_NTPase"/>
</dbReference>
<name>A0A0F9QGY2_9ZZZZ</name>
<comment type="caution">
    <text evidence="1">The sequence shown here is derived from an EMBL/GenBank/DDBJ whole genome shotgun (WGS) entry which is preliminary data.</text>
</comment>
<proteinExistence type="predicted"/>
<evidence type="ECO:0000313" key="1">
    <source>
        <dbReference type="EMBL" id="KKN43305.1"/>
    </source>
</evidence>
<sequence length="432" mass="49190">MLDQTEKLMQKYREIVVDYEQITGIYQREDLFLGVDLCFHSVLKFNFQNRPVIKGWVETLVIGDTRTGKTATVTNLINHFRLGEIITGENVSFAGLVGGIQQLADRRAVQWGKIPLADRRLIVIDEVSGLNIEDIGRMSGIRSSGIAEITKIQTERTLARTRQIWLSNPRRPQPMSAHSYGVLAVKDLIGRPEDIARFDVIVTCASRDVAENIYNKPHVRKKIKYTSSICRNLILWAWSRKPSDVVISSETEKLILKYATMQGEKYSSGIPIVEPAEQRIKLAKLSVAAAARFFSTDDSGEKIIVKPEHIVFVYQYLEKIYSNPSFRYDEWSERQLGKKKLGDIEAVNLLIENRYVIPLLESELLNITDVEHIVGNRPLANSIISTLRLEGCLQKTGPSVYKKTPAFIDYLRDRTRGMTDKEMKINTQDVPF</sequence>
<accession>A0A0F9QGY2</accession>
<organism evidence="1">
    <name type="scientific">marine sediment metagenome</name>
    <dbReference type="NCBI Taxonomy" id="412755"/>
    <lineage>
        <taxon>unclassified sequences</taxon>
        <taxon>metagenomes</taxon>
        <taxon>ecological metagenomes</taxon>
    </lineage>
</organism>
<dbReference type="Gene3D" id="3.40.50.300">
    <property type="entry name" value="P-loop containing nucleotide triphosphate hydrolases"/>
    <property type="match status" value="1"/>
</dbReference>
<dbReference type="AlphaFoldDB" id="A0A0F9QGY2"/>
<reference evidence="1" key="1">
    <citation type="journal article" date="2015" name="Nature">
        <title>Complex archaea that bridge the gap between prokaryotes and eukaryotes.</title>
        <authorList>
            <person name="Spang A."/>
            <person name="Saw J.H."/>
            <person name="Jorgensen S.L."/>
            <person name="Zaremba-Niedzwiedzka K."/>
            <person name="Martijn J."/>
            <person name="Lind A.E."/>
            <person name="van Eijk R."/>
            <person name="Schleper C."/>
            <person name="Guy L."/>
            <person name="Ettema T.J."/>
        </authorList>
    </citation>
    <scope>NUCLEOTIDE SEQUENCE</scope>
</reference>
<evidence type="ECO:0008006" key="2">
    <source>
        <dbReference type="Google" id="ProtNLM"/>
    </source>
</evidence>